<keyword evidence="10 14" id="KW-0460">Magnesium</keyword>
<dbReference type="GO" id="GO:0005948">
    <property type="term" value="C:acetolactate synthase complex"/>
    <property type="evidence" value="ECO:0007669"/>
    <property type="project" value="TreeGrafter"/>
</dbReference>
<evidence type="ECO:0000256" key="13">
    <source>
        <dbReference type="ARBA" id="ARBA00048670"/>
    </source>
</evidence>
<dbReference type="Gene3D" id="3.40.50.1220">
    <property type="entry name" value="TPP-binding domain"/>
    <property type="match status" value="1"/>
</dbReference>
<dbReference type="PANTHER" id="PTHR18968">
    <property type="entry name" value="THIAMINE PYROPHOSPHATE ENZYMES"/>
    <property type="match status" value="1"/>
</dbReference>
<dbReference type="CDD" id="cd07035">
    <property type="entry name" value="TPP_PYR_POX_like"/>
    <property type="match status" value="1"/>
</dbReference>
<dbReference type="InterPro" id="IPR045229">
    <property type="entry name" value="TPP_enz"/>
</dbReference>
<evidence type="ECO:0000259" key="15">
    <source>
        <dbReference type="Pfam" id="PF00205"/>
    </source>
</evidence>
<sequence>MKMKGALMVVEALKREKVEVVFGYPGGAVLPLYDALYDADITHIMPRHEQGGIHAADGYSRATGKPGVCIATSGPGATNLVTGIANAYMDSVPIVALTGQVPANLIGTDAFQEADITGITLPITKHNYLVKNTRDIPQILKEAFYIATTGRPGPVLVDIPRDILAQEAEFKYPEKVDLRSYKPTYTGHGGQINRALRVIKDAKKPVICAGGGVVSSGAQEELIKLAEIGQIPVTNTLMGLGSFPGGHPLFLGMLGMHGTVYANYAVTEADLILAIGMRFDDRVTGKVDSFAPHAKIIHIDIDPAEIGKNVEVDVPIVGDVRRVLEQMLKKLKKGETGEWVEQIGRWKKKYPLTYSFSQEELKPQHVIQEICKITDGEAIITTDVGQHQMWTAQYFTFKRSRSLISSGGLGTMGYGFPAAIGAQMGRPQEKVFCIAGDGSIQMNSQEIATAVCNKLPIKVAIINNKFLGMVRQWQELFFQRRYSSTCLEGGPDFVKLAEAYGAAGIRVTRPQEVVPALEKAMEINDKPVFIDFVVVPEENVFPMVPPASPINQILGGGNK</sequence>
<evidence type="ECO:0000256" key="1">
    <source>
        <dbReference type="ARBA" id="ARBA00004974"/>
    </source>
</evidence>
<dbReference type="InterPro" id="IPR012000">
    <property type="entry name" value="Thiamin_PyroP_enz_cen_dom"/>
</dbReference>
<comment type="pathway">
    <text evidence="2 14">Amino-acid biosynthesis; L-valine biosynthesis; L-valine from pyruvate: step 1/4.</text>
</comment>
<dbReference type="GO" id="GO:0000287">
    <property type="term" value="F:magnesium ion binding"/>
    <property type="evidence" value="ECO:0007669"/>
    <property type="project" value="UniProtKB-UniRule"/>
</dbReference>
<keyword evidence="8 14" id="KW-0479">Metal-binding</keyword>
<keyword evidence="9" id="KW-0274">FAD</keyword>
<evidence type="ECO:0000256" key="11">
    <source>
        <dbReference type="ARBA" id="ARBA00023052"/>
    </source>
</evidence>
<dbReference type="FunFam" id="3.40.50.1220:FF:000008">
    <property type="entry name" value="Acetolactate synthase"/>
    <property type="match status" value="1"/>
</dbReference>
<keyword evidence="11 14" id="KW-0786">Thiamine pyrophosphate</keyword>
<evidence type="ECO:0000256" key="7">
    <source>
        <dbReference type="ARBA" id="ARBA00022679"/>
    </source>
</evidence>
<organism evidence="18 19">
    <name type="scientific">Candidatus Syntrophonatronum acetioxidans</name>
    <dbReference type="NCBI Taxonomy" id="1795816"/>
    <lineage>
        <taxon>Bacteria</taxon>
        <taxon>Bacillati</taxon>
        <taxon>Bacillota</taxon>
        <taxon>Clostridia</taxon>
        <taxon>Eubacteriales</taxon>
        <taxon>Syntrophomonadaceae</taxon>
        <taxon>Candidatus Syntrophonatronum</taxon>
    </lineage>
</organism>
<proteinExistence type="inferred from homology"/>
<dbReference type="InterPro" id="IPR012846">
    <property type="entry name" value="Acetolactate_synth_lsu"/>
</dbReference>
<feature type="domain" description="Thiamine pyrophosphate enzyme TPP-binding" evidence="16">
    <location>
        <begin position="383"/>
        <end position="532"/>
    </location>
</feature>
<dbReference type="PANTHER" id="PTHR18968:SF13">
    <property type="entry name" value="ACETOLACTATE SYNTHASE CATALYTIC SUBUNIT, MITOCHONDRIAL"/>
    <property type="match status" value="1"/>
</dbReference>
<dbReference type="Pfam" id="PF02775">
    <property type="entry name" value="TPP_enzyme_C"/>
    <property type="match status" value="1"/>
</dbReference>
<keyword evidence="7 14" id="KW-0808">Transferase</keyword>
<dbReference type="InterPro" id="IPR029035">
    <property type="entry name" value="DHS-like_NAD/FAD-binding_dom"/>
</dbReference>
<protein>
    <recommendedName>
        <fullName evidence="4 14">Acetolactate synthase</fullName>
        <ecNumber evidence="4 14">2.2.1.6</ecNumber>
    </recommendedName>
</protein>
<comment type="pathway">
    <text evidence="1 14">Amino-acid biosynthesis; L-isoleucine biosynthesis; L-isoleucine from 2-oxobutanoate: step 1/4.</text>
</comment>
<dbReference type="GO" id="GO:0050660">
    <property type="term" value="F:flavin adenine dinucleotide binding"/>
    <property type="evidence" value="ECO:0007669"/>
    <property type="project" value="InterPro"/>
</dbReference>
<dbReference type="SUPFAM" id="SSF52518">
    <property type="entry name" value="Thiamin diphosphate-binding fold (THDP-binding)"/>
    <property type="match status" value="2"/>
</dbReference>
<evidence type="ECO:0000256" key="2">
    <source>
        <dbReference type="ARBA" id="ARBA00005025"/>
    </source>
</evidence>
<evidence type="ECO:0000256" key="8">
    <source>
        <dbReference type="ARBA" id="ARBA00022723"/>
    </source>
</evidence>
<dbReference type="GO" id="GO:0009099">
    <property type="term" value="P:L-valine biosynthetic process"/>
    <property type="evidence" value="ECO:0007669"/>
    <property type="project" value="UniProtKB-UniPathway"/>
</dbReference>
<dbReference type="InterPro" id="IPR011766">
    <property type="entry name" value="TPP_enzyme_TPP-bd"/>
</dbReference>
<dbReference type="Proteomes" id="UP000285138">
    <property type="component" value="Unassembled WGS sequence"/>
</dbReference>
<dbReference type="UniPathway" id="UPA00047">
    <property type="reaction ID" value="UER00055"/>
</dbReference>
<evidence type="ECO:0000256" key="4">
    <source>
        <dbReference type="ARBA" id="ARBA00013145"/>
    </source>
</evidence>
<dbReference type="InterPro" id="IPR029061">
    <property type="entry name" value="THDP-binding"/>
</dbReference>
<comment type="cofactor">
    <cofactor evidence="14">
        <name>thiamine diphosphate</name>
        <dbReference type="ChEBI" id="CHEBI:58937"/>
    </cofactor>
    <text evidence="14">Binds 1 thiamine pyrophosphate per subunit.</text>
</comment>
<dbReference type="GO" id="GO:0009097">
    <property type="term" value="P:isoleucine biosynthetic process"/>
    <property type="evidence" value="ECO:0007669"/>
    <property type="project" value="UniProtKB-UniPathway"/>
</dbReference>
<comment type="caution">
    <text evidence="18">The sequence shown here is derived from an EMBL/GenBank/DDBJ whole genome shotgun (WGS) entry which is preliminary data.</text>
</comment>
<feature type="domain" description="Thiamine pyrophosphate enzyme central" evidence="15">
    <location>
        <begin position="192"/>
        <end position="327"/>
    </location>
</feature>
<evidence type="ECO:0000259" key="17">
    <source>
        <dbReference type="Pfam" id="PF02776"/>
    </source>
</evidence>
<dbReference type="FunFam" id="3.40.50.970:FF:000016">
    <property type="entry name" value="Acetolactate synthase"/>
    <property type="match status" value="1"/>
</dbReference>
<dbReference type="Pfam" id="PF02776">
    <property type="entry name" value="TPP_enzyme_N"/>
    <property type="match status" value="1"/>
</dbReference>
<keyword evidence="5 14" id="KW-0028">Amino-acid biosynthesis</keyword>
<dbReference type="AlphaFoldDB" id="A0A424YBH6"/>
<dbReference type="InterPro" id="IPR012001">
    <property type="entry name" value="Thiamin_PyroP_enz_TPP-bd_dom"/>
</dbReference>
<evidence type="ECO:0000256" key="5">
    <source>
        <dbReference type="ARBA" id="ARBA00022605"/>
    </source>
</evidence>
<evidence type="ECO:0000256" key="14">
    <source>
        <dbReference type="RuleBase" id="RU003591"/>
    </source>
</evidence>
<comment type="catalytic activity">
    <reaction evidence="13 14">
        <text>2 pyruvate + H(+) = (2S)-2-acetolactate + CO2</text>
        <dbReference type="Rhea" id="RHEA:25249"/>
        <dbReference type="ChEBI" id="CHEBI:15361"/>
        <dbReference type="ChEBI" id="CHEBI:15378"/>
        <dbReference type="ChEBI" id="CHEBI:16526"/>
        <dbReference type="ChEBI" id="CHEBI:58476"/>
        <dbReference type="EC" id="2.2.1.6"/>
    </reaction>
</comment>
<gene>
    <name evidence="18" type="primary">ilvB</name>
    <name evidence="18" type="ORF">D5R97_08625</name>
</gene>
<evidence type="ECO:0000256" key="10">
    <source>
        <dbReference type="ARBA" id="ARBA00022842"/>
    </source>
</evidence>
<evidence type="ECO:0000313" key="18">
    <source>
        <dbReference type="EMBL" id="RQD73923.1"/>
    </source>
</evidence>
<evidence type="ECO:0000256" key="6">
    <source>
        <dbReference type="ARBA" id="ARBA00022630"/>
    </source>
</evidence>
<evidence type="ECO:0000313" key="19">
    <source>
        <dbReference type="Proteomes" id="UP000285138"/>
    </source>
</evidence>
<dbReference type="CDD" id="cd02015">
    <property type="entry name" value="TPP_AHAS"/>
    <property type="match status" value="1"/>
</dbReference>
<dbReference type="UniPathway" id="UPA00049">
    <property type="reaction ID" value="UER00059"/>
</dbReference>
<dbReference type="Gene3D" id="3.40.50.970">
    <property type="match status" value="2"/>
</dbReference>
<dbReference type="GO" id="GO:0003984">
    <property type="term" value="F:acetolactate synthase activity"/>
    <property type="evidence" value="ECO:0007669"/>
    <property type="project" value="UniProtKB-EC"/>
</dbReference>
<dbReference type="GO" id="GO:0030976">
    <property type="term" value="F:thiamine pyrophosphate binding"/>
    <property type="evidence" value="ECO:0007669"/>
    <property type="project" value="UniProtKB-UniRule"/>
</dbReference>
<dbReference type="EMBL" id="QZAA01000231">
    <property type="protein sequence ID" value="RQD73923.1"/>
    <property type="molecule type" value="Genomic_DNA"/>
</dbReference>
<comment type="similarity">
    <text evidence="3 14">Belongs to the TPP enzyme family.</text>
</comment>
<dbReference type="InterPro" id="IPR000399">
    <property type="entry name" value="TPP-bd_CS"/>
</dbReference>
<evidence type="ECO:0000256" key="9">
    <source>
        <dbReference type="ARBA" id="ARBA00022827"/>
    </source>
</evidence>
<dbReference type="PROSITE" id="PS00187">
    <property type="entry name" value="TPP_ENZYMES"/>
    <property type="match status" value="1"/>
</dbReference>
<accession>A0A424YBH6</accession>
<dbReference type="InterPro" id="IPR039368">
    <property type="entry name" value="AHAS_TPP"/>
</dbReference>
<dbReference type="FunFam" id="3.40.50.970:FF:000007">
    <property type="entry name" value="Acetolactate synthase"/>
    <property type="match status" value="1"/>
</dbReference>
<evidence type="ECO:0000256" key="12">
    <source>
        <dbReference type="ARBA" id="ARBA00023304"/>
    </source>
</evidence>
<dbReference type="NCBIfam" id="TIGR00118">
    <property type="entry name" value="acolac_lg"/>
    <property type="match status" value="1"/>
</dbReference>
<evidence type="ECO:0000259" key="16">
    <source>
        <dbReference type="Pfam" id="PF02775"/>
    </source>
</evidence>
<name>A0A424YBH6_9FIRM</name>
<dbReference type="Pfam" id="PF00205">
    <property type="entry name" value="TPP_enzyme_M"/>
    <property type="match status" value="1"/>
</dbReference>
<dbReference type="EC" id="2.2.1.6" evidence="4 14"/>
<feature type="domain" description="Thiamine pyrophosphate enzyme N-terminal TPP-binding" evidence="17">
    <location>
        <begin position="3"/>
        <end position="117"/>
    </location>
</feature>
<evidence type="ECO:0000256" key="3">
    <source>
        <dbReference type="ARBA" id="ARBA00007812"/>
    </source>
</evidence>
<dbReference type="SUPFAM" id="SSF52467">
    <property type="entry name" value="DHS-like NAD/FAD-binding domain"/>
    <property type="match status" value="1"/>
</dbReference>
<keyword evidence="6" id="KW-0285">Flavoprotein</keyword>
<keyword evidence="12 14" id="KW-0100">Branched-chain amino acid biosynthesis</keyword>
<reference evidence="18 19" key="1">
    <citation type="submission" date="2018-08" db="EMBL/GenBank/DDBJ databases">
        <title>The metabolism and importance of syntrophic acetate oxidation coupled to methane or sulfide production in haloalkaline environments.</title>
        <authorList>
            <person name="Timmers P.H.A."/>
            <person name="Vavourakis C.D."/>
            <person name="Sorokin D.Y."/>
            <person name="Sinninghe Damste J.S."/>
            <person name="Muyzer G."/>
            <person name="Stams A.J.M."/>
            <person name="Plugge C.M."/>
        </authorList>
    </citation>
    <scope>NUCLEOTIDE SEQUENCE [LARGE SCALE GENOMIC DNA]</scope>
    <source>
        <strain evidence="18">MSAO_Bac1</strain>
    </source>
</reference>
<comment type="cofactor">
    <cofactor evidence="14">
        <name>Mg(2+)</name>
        <dbReference type="ChEBI" id="CHEBI:18420"/>
    </cofactor>
    <text evidence="14">Binds 1 Mg(2+) ion per subunit.</text>
</comment>